<accession>A0ABP7Q2U0</accession>
<dbReference type="EMBL" id="BAAAZC010000019">
    <property type="protein sequence ID" value="GAA3975281.1"/>
    <property type="molecule type" value="Genomic_DNA"/>
</dbReference>
<dbReference type="Gene3D" id="3.90.550.10">
    <property type="entry name" value="Spore Coat Polysaccharide Biosynthesis Protein SpsA, Chain A"/>
    <property type="match status" value="1"/>
</dbReference>
<gene>
    <name evidence="2" type="ORF">GCM10022210_27160</name>
</gene>
<reference evidence="3" key="1">
    <citation type="journal article" date="2019" name="Int. J. Syst. Evol. Microbiol.">
        <title>The Global Catalogue of Microorganisms (GCM) 10K type strain sequencing project: providing services to taxonomists for standard genome sequencing and annotation.</title>
        <authorList>
            <consortium name="The Broad Institute Genomics Platform"/>
            <consortium name="The Broad Institute Genome Sequencing Center for Infectious Disease"/>
            <person name="Wu L."/>
            <person name="Ma J."/>
        </authorList>
    </citation>
    <scope>NUCLEOTIDE SEQUENCE [LARGE SCALE GENOMIC DNA]</scope>
    <source>
        <strain evidence="3">JCM 16601</strain>
    </source>
</reference>
<sequence>MKATCRVYLFTYKRNHLLIRAINSLLKQTFQNWVCELHNDSVEDSFPEQYIKQLHDNRFIIKNHESNLGGTKSFNLAFTGCPEKYASILEDDNWWEPDFLEQMINIMDSNPTINIAWSNMFIWREVADSNWVNTGKTIWNETETDKTFNWPANRPAMAALHSNGAMIYKGAEAANYSIPDNCEFSIIEPVRERLFKFPIYLVSKPMANFSHTISTSRSNQKWVWTACQAMLLSSFIEAANASQQKFKETLAIYRQQEPSPLSNFFVAIFFILKKPSLCKFLTLNDWLIINKWLIKNIFNILKIKAYLTQQQNVYTFLKENTVKSP</sequence>
<evidence type="ECO:0000313" key="2">
    <source>
        <dbReference type="EMBL" id="GAA3975281.1"/>
    </source>
</evidence>
<organism evidence="2 3">
    <name type="scientific">Mucilaginibacter dorajii</name>
    <dbReference type="NCBI Taxonomy" id="692994"/>
    <lineage>
        <taxon>Bacteria</taxon>
        <taxon>Pseudomonadati</taxon>
        <taxon>Bacteroidota</taxon>
        <taxon>Sphingobacteriia</taxon>
        <taxon>Sphingobacteriales</taxon>
        <taxon>Sphingobacteriaceae</taxon>
        <taxon>Mucilaginibacter</taxon>
    </lineage>
</organism>
<proteinExistence type="predicted"/>
<keyword evidence="3" id="KW-1185">Reference proteome</keyword>
<evidence type="ECO:0000259" key="1">
    <source>
        <dbReference type="Pfam" id="PF00535"/>
    </source>
</evidence>
<name>A0ABP7Q2U0_9SPHI</name>
<dbReference type="Pfam" id="PF00535">
    <property type="entry name" value="Glycos_transf_2"/>
    <property type="match status" value="1"/>
</dbReference>
<dbReference type="Proteomes" id="UP001500742">
    <property type="component" value="Unassembled WGS sequence"/>
</dbReference>
<dbReference type="InterPro" id="IPR029044">
    <property type="entry name" value="Nucleotide-diphossugar_trans"/>
</dbReference>
<comment type="caution">
    <text evidence="2">The sequence shown here is derived from an EMBL/GenBank/DDBJ whole genome shotgun (WGS) entry which is preliminary data.</text>
</comment>
<dbReference type="SUPFAM" id="SSF53448">
    <property type="entry name" value="Nucleotide-diphospho-sugar transferases"/>
    <property type="match status" value="1"/>
</dbReference>
<feature type="domain" description="Glycosyltransferase 2-like" evidence="1">
    <location>
        <begin position="10"/>
        <end position="116"/>
    </location>
</feature>
<dbReference type="CDD" id="cd00761">
    <property type="entry name" value="Glyco_tranf_GTA_type"/>
    <property type="match status" value="1"/>
</dbReference>
<protein>
    <recommendedName>
        <fullName evidence="1">Glycosyltransferase 2-like domain-containing protein</fullName>
    </recommendedName>
</protein>
<dbReference type="InterPro" id="IPR001173">
    <property type="entry name" value="Glyco_trans_2-like"/>
</dbReference>
<dbReference type="RefSeq" id="WP_259087630.1">
    <property type="nucleotide sequence ID" value="NZ_BAAAZC010000019.1"/>
</dbReference>
<evidence type="ECO:0000313" key="3">
    <source>
        <dbReference type="Proteomes" id="UP001500742"/>
    </source>
</evidence>